<feature type="chain" id="PRO_5034263969" evidence="1">
    <location>
        <begin position="20"/>
        <end position="135"/>
    </location>
</feature>
<name>A0A8B7SPZ6_HIPAR</name>
<evidence type="ECO:0000256" key="1">
    <source>
        <dbReference type="SAM" id="SignalP"/>
    </source>
</evidence>
<dbReference type="Proteomes" id="UP000694851">
    <property type="component" value="Unplaced"/>
</dbReference>
<dbReference type="OrthoDB" id="8951891at2759"/>
<dbReference type="PANTHER" id="PTHR21463:SF0">
    <property type="entry name" value="ANGIOPOIETIN-LIKE PROTEIN 8"/>
    <property type="match status" value="1"/>
</dbReference>
<dbReference type="GO" id="GO:0019216">
    <property type="term" value="P:regulation of lipid metabolic process"/>
    <property type="evidence" value="ECO:0007669"/>
    <property type="project" value="InterPro"/>
</dbReference>
<gene>
    <name evidence="3" type="primary">ANGPTL8</name>
</gene>
<evidence type="ECO:0000313" key="3">
    <source>
        <dbReference type="RefSeq" id="XP_019514779.1"/>
    </source>
</evidence>
<evidence type="ECO:0000313" key="2">
    <source>
        <dbReference type="Proteomes" id="UP000694851"/>
    </source>
</evidence>
<dbReference type="KEGG" id="hai:109391589"/>
<dbReference type="CTD" id="55908"/>
<dbReference type="InterPro" id="IPR026614">
    <property type="entry name" value="ANGPTL8"/>
</dbReference>
<dbReference type="GeneID" id="109391589"/>
<protein>
    <submittedName>
        <fullName evidence="3">Angiopoietin-like protein 8</fullName>
    </submittedName>
</protein>
<feature type="signal peptide" evidence="1">
    <location>
        <begin position="1"/>
        <end position="19"/>
    </location>
</feature>
<dbReference type="GO" id="GO:0005576">
    <property type="term" value="C:extracellular region"/>
    <property type="evidence" value="ECO:0007669"/>
    <property type="project" value="TreeGrafter"/>
</dbReference>
<dbReference type="GO" id="GO:0070328">
    <property type="term" value="P:triglyceride homeostasis"/>
    <property type="evidence" value="ECO:0007669"/>
    <property type="project" value="InterPro"/>
</dbReference>
<reference evidence="3" key="1">
    <citation type="submission" date="2025-08" db="UniProtKB">
        <authorList>
            <consortium name="RefSeq"/>
        </authorList>
    </citation>
    <scope>IDENTIFICATION</scope>
    <source>
        <tissue evidence="3">Muscle</tissue>
    </source>
</reference>
<feature type="non-terminal residue" evidence="3">
    <location>
        <position position="135"/>
    </location>
</feature>
<sequence>MIVLCLLCAVATVVWPASAAPVGNLEPAQNEELTLLFHGALQLGQALNSVYRATEAQLIEARHSLGIYGHALGLLGQDVSQGWDAAQELRKSLLDIQTEEDALKMRAEAMAHTLKEVAQGQQVLQDSMRQLEVRL</sequence>
<organism evidence="2 3">
    <name type="scientific">Hipposideros armiger</name>
    <name type="common">Great Himalayan leaf-nosed bat</name>
    <dbReference type="NCBI Taxonomy" id="186990"/>
    <lineage>
        <taxon>Eukaryota</taxon>
        <taxon>Metazoa</taxon>
        <taxon>Chordata</taxon>
        <taxon>Craniata</taxon>
        <taxon>Vertebrata</taxon>
        <taxon>Euteleostomi</taxon>
        <taxon>Mammalia</taxon>
        <taxon>Eutheria</taxon>
        <taxon>Laurasiatheria</taxon>
        <taxon>Chiroptera</taxon>
        <taxon>Yinpterochiroptera</taxon>
        <taxon>Rhinolophoidea</taxon>
        <taxon>Hipposideridae</taxon>
        <taxon>Hipposideros</taxon>
    </lineage>
</organism>
<accession>A0A8B7SPZ6</accession>
<dbReference type="AlphaFoldDB" id="A0A8B7SPZ6"/>
<dbReference type="PANTHER" id="PTHR21463">
    <property type="entry name" value="ANGIOPOIETIN-LIKE PROTEIN 8"/>
    <property type="match status" value="1"/>
</dbReference>
<proteinExistence type="predicted"/>
<keyword evidence="2" id="KW-1185">Reference proteome</keyword>
<dbReference type="RefSeq" id="XP_019514779.1">
    <property type="nucleotide sequence ID" value="XM_019659234.1"/>
</dbReference>
<keyword evidence="1" id="KW-0732">Signal</keyword>